<evidence type="ECO:0000256" key="10">
    <source>
        <dbReference type="ARBA" id="ARBA00025049"/>
    </source>
</evidence>
<dbReference type="FunFam" id="3.10.129.10:FF:000001">
    <property type="entry name" value="3-hydroxyacyl-[acyl-carrier-protein] dehydratase FabZ"/>
    <property type="match status" value="1"/>
</dbReference>
<comment type="subcellular location">
    <subcellularLocation>
        <location evidence="2">Cytoplasm</location>
    </subcellularLocation>
</comment>
<dbReference type="AlphaFoldDB" id="A0A4R6Q8H3"/>
<dbReference type="GO" id="GO:0016020">
    <property type="term" value="C:membrane"/>
    <property type="evidence" value="ECO:0007669"/>
    <property type="project" value="GOC"/>
</dbReference>
<dbReference type="InterPro" id="IPR029069">
    <property type="entry name" value="HotDog_dom_sf"/>
</dbReference>
<comment type="similarity">
    <text evidence="3">Belongs to the thioester dehydratase family. FabZ subfamily.</text>
</comment>
<comment type="function">
    <text evidence="10">Involved in unsaturated fatty acids biosynthesis. Catalyzes the dehydration of short chain beta-hydroxyacyl-ACPs and long chain saturated and unsaturated beta-hydroxyacyl-ACPs.</text>
</comment>
<evidence type="ECO:0000256" key="5">
    <source>
        <dbReference type="ARBA" id="ARBA00022490"/>
    </source>
</evidence>
<dbReference type="RefSeq" id="WP_133527941.1">
    <property type="nucleotide sequence ID" value="NZ_SNXO01000007.1"/>
</dbReference>
<dbReference type="EC" id="4.2.1.59" evidence="4"/>
<evidence type="ECO:0000256" key="9">
    <source>
        <dbReference type="ARBA" id="ARBA00023239"/>
    </source>
</evidence>
<dbReference type="GO" id="GO:0009245">
    <property type="term" value="P:lipid A biosynthetic process"/>
    <property type="evidence" value="ECO:0007669"/>
    <property type="project" value="UniProtKB-KW"/>
</dbReference>
<keyword evidence="5" id="KW-0963">Cytoplasm</keyword>
<accession>A0A4R6Q8H3</accession>
<sequence length="141" mass="15086">MELNIDEIRESLPHRYPFLLVDRITDMEPGVSARGIKCVSANEMQFVGHFPGKSIMPGVLIMEALAQTGAIAILSQPENKGKLVVFGGIKDCRFKRPVVPGDVLDLSCQITGQRGNVGFGKAIATVEGEVAAMGSISFAIV</sequence>
<keyword evidence="9" id="KW-0456">Lyase</keyword>
<evidence type="ECO:0000256" key="1">
    <source>
        <dbReference type="ARBA" id="ARBA00001055"/>
    </source>
</evidence>
<dbReference type="PANTHER" id="PTHR30272:SF1">
    <property type="entry name" value="3-HYDROXYACYL-[ACYL-CARRIER-PROTEIN] DEHYDRATASE"/>
    <property type="match status" value="1"/>
</dbReference>
<comment type="catalytic activity">
    <reaction evidence="1">
        <text>a (3R)-hydroxyacyl-[ACP] = a (2E)-enoyl-[ACP] + H2O</text>
        <dbReference type="Rhea" id="RHEA:13097"/>
        <dbReference type="Rhea" id="RHEA-COMP:9925"/>
        <dbReference type="Rhea" id="RHEA-COMP:9945"/>
        <dbReference type="ChEBI" id="CHEBI:15377"/>
        <dbReference type="ChEBI" id="CHEBI:78784"/>
        <dbReference type="ChEBI" id="CHEBI:78827"/>
        <dbReference type="EC" id="4.2.1.59"/>
    </reaction>
</comment>
<gene>
    <name evidence="11" type="ORF">EV211_10728</name>
</gene>
<dbReference type="NCBIfam" id="TIGR01750">
    <property type="entry name" value="fabZ"/>
    <property type="match status" value="1"/>
</dbReference>
<name>A0A4R6Q8H3_9FIRM</name>
<evidence type="ECO:0000313" key="12">
    <source>
        <dbReference type="Proteomes" id="UP000295500"/>
    </source>
</evidence>
<dbReference type="NCBIfam" id="NF000582">
    <property type="entry name" value="PRK00006.1"/>
    <property type="match status" value="1"/>
</dbReference>
<evidence type="ECO:0000256" key="3">
    <source>
        <dbReference type="ARBA" id="ARBA00009174"/>
    </source>
</evidence>
<keyword evidence="6" id="KW-0444">Lipid biosynthesis</keyword>
<organism evidence="11 12">
    <name type="scientific">Aminicella lysinilytica</name>
    <dbReference type="NCBI Taxonomy" id="433323"/>
    <lineage>
        <taxon>Bacteria</taxon>
        <taxon>Bacillati</taxon>
        <taxon>Bacillota</taxon>
        <taxon>Clostridia</taxon>
        <taxon>Peptostreptococcales</taxon>
        <taxon>Anaerovoracaceae</taxon>
        <taxon>Aminicella</taxon>
    </lineage>
</organism>
<dbReference type="Pfam" id="PF07977">
    <property type="entry name" value="FabA"/>
    <property type="match status" value="1"/>
</dbReference>
<dbReference type="OrthoDB" id="9772788at2"/>
<evidence type="ECO:0000256" key="6">
    <source>
        <dbReference type="ARBA" id="ARBA00022516"/>
    </source>
</evidence>
<protein>
    <recommendedName>
        <fullName evidence="4">3-hydroxyacyl-[acyl-carrier-protein] dehydratase</fullName>
        <ecNumber evidence="4">4.2.1.59</ecNumber>
    </recommendedName>
</protein>
<evidence type="ECO:0000256" key="7">
    <source>
        <dbReference type="ARBA" id="ARBA00022556"/>
    </source>
</evidence>
<dbReference type="SUPFAM" id="SSF54637">
    <property type="entry name" value="Thioesterase/thiol ester dehydrase-isomerase"/>
    <property type="match status" value="1"/>
</dbReference>
<evidence type="ECO:0000256" key="4">
    <source>
        <dbReference type="ARBA" id="ARBA00013167"/>
    </source>
</evidence>
<proteinExistence type="inferred from homology"/>
<dbReference type="Gene3D" id="3.10.129.10">
    <property type="entry name" value="Hotdog Thioesterase"/>
    <property type="match status" value="1"/>
</dbReference>
<keyword evidence="7" id="KW-0441">Lipid A biosynthesis</keyword>
<dbReference type="InterPro" id="IPR013114">
    <property type="entry name" value="FabA_FabZ"/>
</dbReference>
<evidence type="ECO:0000256" key="2">
    <source>
        <dbReference type="ARBA" id="ARBA00004496"/>
    </source>
</evidence>
<evidence type="ECO:0000313" key="11">
    <source>
        <dbReference type="EMBL" id="TDP58430.1"/>
    </source>
</evidence>
<evidence type="ECO:0000256" key="8">
    <source>
        <dbReference type="ARBA" id="ARBA00023098"/>
    </source>
</evidence>
<dbReference type="CDD" id="cd01288">
    <property type="entry name" value="FabZ"/>
    <property type="match status" value="1"/>
</dbReference>
<dbReference type="InterPro" id="IPR010084">
    <property type="entry name" value="FabZ"/>
</dbReference>
<dbReference type="PANTHER" id="PTHR30272">
    <property type="entry name" value="3-HYDROXYACYL-[ACYL-CARRIER-PROTEIN] DEHYDRATASE"/>
    <property type="match status" value="1"/>
</dbReference>
<keyword evidence="12" id="KW-1185">Reference proteome</keyword>
<dbReference type="Proteomes" id="UP000295500">
    <property type="component" value="Unassembled WGS sequence"/>
</dbReference>
<dbReference type="GO" id="GO:0006633">
    <property type="term" value="P:fatty acid biosynthetic process"/>
    <property type="evidence" value="ECO:0007669"/>
    <property type="project" value="InterPro"/>
</dbReference>
<comment type="caution">
    <text evidence="11">The sequence shown here is derived from an EMBL/GenBank/DDBJ whole genome shotgun (WGS) entry which is preliminary data.</text>
</comment>
<keyword evidence="8" id="KW-0443">Lipid metabolism</keyword>
<dbReference type="GO" id="GO:0019171">
    <property type="term" value="F:(3R)-hydroxyacyl-[acyl-carrier-protein] dehydratase activity"/>
    <property type="evidence" value="ECO:0007669"/>
    <property type="project" value="UniProtKB-EC"/>
</dbReference>
<reference evidence="11 12" key="1">
    <citation type="submission" date="2019-03" db="EMBL/GenBank/DDBJ databases">
        <title>Genomic Encyclopedia of Type Strains, Phase IV (KMG-IV): sequencing the most valuable type-strain genomes for metagenomic binning, comparative biology and taxonomic classification.</title>
        <authorList>
            <person name="Goeker M."/>
        </authorList>
    </citation>
    <scope>NUCLEOTIDE SEQUENCE [LARGE SCALE GENOMIC DNA]</scope>
    <source>
        <strain evidence="11 12">DSM 28287</strain>
    </source>
</reference>
<dbReference type="EMBL" id="SNXO01000007">
    <property type="protein sequence ID" value="TDP58430.1"/>
    <property type="molecule type" value="Genomic_DNA"/>
</dbReference>
<dbReference type="GO" id="GO:0005737">
    <property type="term" value="C:cytoplasm"/>
    <property type="evidence" value="ECO:0007669"/>
    <property type="project" value="UniProtKB-SubCell"/>
</dbReference>